<dbReference type="EMBL" id="DUMN01000502">
    <property type="protein sequence ID" value="HHV69460.1"/>
    <property type="molecule type" value="Genomic_DNA"/>
</dbReference>
<evidence type="ECO:0000259" key="9">
    <source>
        <dbReference type="PROSITE" id="PS50928"/>
    </source>
</evidence>
<dbReference type="CDD" id="cd06261">
    <property type="entry name" value="TM_PBP2"/>
    <property type="match status" value="1"/>
</dbReference>
<evidence type="ECO:0000256" key="8">
    <source>
        <dbReference type="RuleBase" id="RU363032"/>
    </source>
</evidence>
<evidence type="ECO:0000313" key="11">
    <source>
        <dbReference type="Proteomes" id="UP000551563"/>
    </source>
</evidence>
<keyword evidence="3 8" id="KW-0813">Transport</keyword>
<dbReference type="GO" id="GO:0005886">
    <property type="term" value="C:plasma membrane"/>
    <property type="evidence" value="ECO:0007669"/>
    <property type="project" value="UniProtKB-SubCell"/>
</dbReference>
<dbReference type="PANTHER" id="PTHR42929:SF5">
    <property type="entry name" value="ABC TRANSPORTER PERMEASE PROTEIN"/>
    <property type="match status" value="1"/>
</dbReference>
<evidence type="ECO:0000256" key="4">
    <source>
        <dbReference type="ARBA" id="ARBA00022475"/>
    </source>
</evidence>
<dbReference type="GO" id="GO:0055085">
    <property type="term" value="P:transmembrane transport"/>
    <property type="evidence" value="ECO:0007669"/>
    <property type="project" value="InterPro"/>
</dbReference>
<sequence>MSQLALDSRHQDGILAGLKRVAEGPLVVPLLIFLCAVLVPPFVFVFLTSFGEKGWTAGYYLKIISQPLYQKVFLNTLEIGGSTAVLSIFLGYFVALHLSRCSRRKRALYLMLVMLPFWTSILVKSFAFTIILGTGGVINGVIETVFGPGYKLAMIFNRVGVIIGLTHWLLPFAVFPILSSLLAQDRNLPVAAEIMGASRLRIFWTITFPQTLPAIGAGAIMVAVIAMGSFVTPALLGGRGDLMLANMVDFYIREALDWPMASAIAMALIFIAGAVALALQLIRTIVRAVRP</sequence>
<dbReference type="InterPro" id="IPR000515">
    <property type="entry name" value="MetI-like"/>
</dbReference>
<keyword evidence="4" id="KW-1003">Cell membrane</keyword>
<comment type="caution">
    <text evidence="10">The sequence shown here is derived from an EMBL/GenBank/DDBJ whole genome shotgun (WGS) entry which is preliminary data.</text>
</comment>
<evidence type="ECO:0000256" key="3">
    <source>
        <dbReference type="ARBA" id="ARBA00022448"/>
    </source>
</evidence>
<dbReference type="Proteomes" id="UP000551563">
    <property type="component" value="Unassembled WGS sequence"/>
</dbReference>
<dbReference type="PANTHER" id="PTHR42929">
    <property type="entry name" value="INNER MEMBRANE ABC TRANSPORTER PERMEASE PROTEIN YDCU-RELATED-RELATED"/>
    <property type="match status" value="1"/>
</dbReference>
<evidence type="ECO:0000256" key="2">
    <source>
        <dbReference type="ARBA" id="ARBA00007069"/>
    </source>
</evidence>
<gene>
    <name evidence="10" type="ORF">GXX48_17725</name>
</gene>
<feature type="transmembrane region" description="Helical" evidence="8">
    <location>
        <begin position="72"/>
        <end position="95"/>
    </location>
</feature>
<name>A0A7V6PEM7_9HYPH</name>
<comment type="subcellular location">
    <subcellularLocation>
        <location evidence="1 8">Cell membrane</location>
        <topology evidence="1 8">Multi-pass membrane protein</topology>
    </subcellularLocation>
</comment>
<keyword evidence="5 8" id="KW-0812">Transmembrane</keyword>
<dbReference type="InterPro" id="IPR035906">
    <property type="entry name" value="MetI-like_sf"/>
</dbReference>
<dbReference type="Pfam" id="PF00528">
    <property type="entry name" value="BPD_transp_1"/>
    <property type="match status" value="1"/>
</dbReference>
<organism evidence="10 11">
    <name type="scientific">Brucella intermedia</name>
    <dbReference type="NCBI Taxonomy" id="94625"/>
    <lineage>
        <taxon>Bacteria</taxon>
        <taxon>Pseudomonadati</taxon>
        <taxon>Pseudomonadota</taxon>
        <taxon>Alphaproteobacteria</taxon>
        <taxon>Hyphomicrobiales</taxon>
        <taxon>Brucellaceae</taxon>
        <taxon>Brucella/Ochrobactrum group</taxon>
        <taxon>Brucella</taxon>
    </lineage>
</organism>
<feature type="domain" description="ABC transmembrane type-1" evidence="9">
    <location>
        <begin position="73"/>
        <end position="279"/>
    </location>
</feature>
<accession>A0A7V6PEM7</accession>
<dbReference type="SUPFAM" id="SSF161098">
    <property type="entry name" value="MetI-like"/>
    <property type="match status" value="1"/>
</dbReference>
<dbReference type="PROSITE" id="PS50928">
    <property type="entry name" value="ABC_TM1"/>
    <property type="match status" value="1"/>
</dbReference>
<keyword evidence="6 8" id="KW-1133">Transmembrane helix</keyword>
<evidence type="ECO:0000256" key="1">
    <source>
        <dbReference type="ARBA" id="ARBA00004651"/>
    </source>
</evidence>
<comment type="similarity">
    <text evidence="2">Belongs to the binding-protein-dependent transport system permease family. CysTW subfamily.</text>
</comment>
<dbReference type="AlphaFoldDB" id="A0A7V6PEM7"/>
<feature type="transmembrane region" description="Helical" evidence="8">
    <location>
        <begin position="107"/>
        <end position="135"/>
    </location>
</feature>
<evidence type="ECO:0000313" key="10">
    <source>
        <dbReference type="EMBL" id="HHV69460.1"/>
    </source>
</evidence>
<feature type="transmembrane region" description="Helical" evidence="8">
    <location>
        <begin position="258"/>
        <end position="282"/>
    </location>
</feature>
<keyword evidence="7 8" id="KW-0472">Membrane</keyword>
<feature type="transmembrane region" description="Helical" evidence="8">
    <location>
        <begin position="211"/>
        <end position="238"/>
    </location>
</feature>
<feature type="transmembrane region" description="Helical" evidence="8">
    <location>
        <begin position="155"/>
        <end position="178"/>
    </location>
</feature>
<evidence type="ECO:0000256" key="7">
    <source>
        <dbReference type="ARBA" id="ARBA00023136"/>
    </source>
</evidence>
<reference evidence="10 11" key="1">
    <citation type="journal article" date="2020" name="Biotechnol. Biofuels">
        <title>New insights from the biogas microbiome by comprehensive genome-resolved metagenomics of nearly 1600 species originating from multiple anaerobic digesters.</title>
        <authorList>
            <person name="Campanaro S."/>
            <person name="Treu L."/>
            <person name="Rodriguez-R L.M."/>
            <person name="Kovalovszki A."/>
            <person name="Ziels R.M."/>
            <person name="Maus I."/>
            <person name="Zhu X."/>
            <person name="Kougias P.G."/>
            <person name="Basile A."/>
            <person name="Luo G."/>
            <person name="Schluter A."/>
            <person name="Konstantinidis K.T."/>
            <person name="Angelidaki I."/>
        </authorList>
    </citation>
    <scope>NUCLEOTIDE SEQUENCE [LARGE SCALE GENOMIC DNA]</scope>
    <source>
        <strain evidence="10">AS04akNAM_66</strain>
    </source>
</reference>
<evidence type="ECO:0000256" key="6">
    <source>
        <dbReference type="ARBA" id="ARBA00022989"/>
    </source>
</evidence>
<feature type="transmembrane region" description="Helical" evidence="8">
    <location>
        <begin position="26"/>
        <end position="47"/>
    </location>
</feature>
<proteinExistence type="inferred from homology"/>
<dbReference type="Gene3D" id="1.10.3720.10">
    <property type="entry name" value="MetI-like"/>
    <property type="match status" value="1"/>
</dbReference>
<evidence type="ECO:0000256" key="5">
    <source>
        <dbReference type="ARBA" id="ARBA00022692"/>
    </source>
</evidence>
<protein>
    <submittedName>
        <fullName evidence="10">ABC transporter permease</fullName>
    </submittedName>
</protein>